<dbReference type="Gene3D" id="1.10.287.810">
    <property type="entry name" value="Mitochondrial import inner membrane translocase subunit tim13 like domains"/>
    <property type="match status" value="1"/>
</dbReference>
<keyword evidence="8" id="KW-0813">Transport</keyword>
<comment type="function">
    <text evidence="8">Mitochondrial intermembrane chaperone that participates in the import and insertion of some multi-pass transmembrane proteins into the mitochondrial inner membrane. Also required for the transfer of beta-barrel precursors from the TOM complex to the sorting and assembly machinery (SAM complex) of the outer membrane. Acts as a chaperone-like protein that protects the hydrophobic precursors from aggregation and guide them through the mitochondrial intermembrane space.</text>
</comment>
<comment type="domain">
    <text evidence="8">The twin CX3C motif contains 4 conserved Cys residues that form 2 disulfide bonds in the mitochondrial intermembrane space.</text>
</comment>
<comment type="subcellular location">
    <subcellularLocation>
        <location evidence="1 8">Mitochondrion inner membrane</location>
        <topology evidence="1 8">Peripheral membrane protein</topology>
        <orientation evidence="1 8">Intermembrane side</orientation>
    </subcellularLocation>
</comment>
<gene>
    <name evidence="10" type="ORF">B0T24DRAFT_612444</name>
</gene>
<dbReference type="InterPro" id="IPR035427">
    <property type="entry name" value="Tim10-like_dom_sf"/>
</dbReference>
<reference evidence="10" key="2">
    <citation type="submission" date="2023-06" db="EMBL/GenBank/DDBJ databases">
        <authorList>
            <consortium name="Lawrence Berkeley National Laboratory"/>
            <person name="Haridas S."/>
            <person name="Hensen N."/>
            <person name="Bonometti L."/>
            <person name="Westerberg I."/>
            <person name="Brannstrom I.O."/>
            <person name="Guillou S."/>
            <person name="Cros-Aarteil S."/>
            <person name="Calhoun S."/>
            <person name="Kuo A."/>
            <person name="Mondo S."/>
            <person name="Pangilinan J."/>
            <person name="Riley R."/>
            <person name="Labutti K."/>
            <person name="Andreopoulos B."/>
            <person name="Lipzen A."/>
            <person name="Chen C."/>
            <person name="Yanf M."/>
            <person name="Daum C."/>
            <person name="Ng V."/>
            <person name="Clum A."/>
            <person name="Steindorff A."/>
            <person name="Ohm R."/>
            <person name="Martin F."/>
            <person name="Silar P."/>
            <person name="Natvig D."/>
            <person name="Lalanne C."/>
            <person name="Gautier V."/>
            <person name="Ament-Velasquez S.L."/>
            <person name="Kruys A."/>
            <person name="Hutchinson M.I."/>
            <person name="Powell A.J."/>
            <person name="Barry K."/>
            <person name="Miller A.N."/>
            <person name="Grigoriev I.V."/>
            <person name="Debuchy R."/>
            <person name="Gladieux P."/>
            <person name="Thoren M.H."/>
            <person name="Johannesson H."/>
        </authorList>
    </citation>
    <scope>NUCLEOTIDE SEQUENCE</scope>
    <source>
        <strain evidence="10">CBS 958.72</strain>
    </source>
</reference>
<evidence type="ECO:0000256" key="6">
    <source>
        <dbReference type="ARBA" id="ARBA00023157"/>
    </source>
</evidence>
<dbReference type="GO" id="GO:0015031">
    <property type="term" value="P:protein transport"/>
    <property type="evidence" value="ECO:0007669"/>
    <property type="project" value="UniProtKB-KW"/>
</dbReference>
<evidence type="ECO:0000313" key="11">
    <source>
        <dbReference type="Proteomes" id="UP001287356"/>
    </source>
</evidence>
<evidence type="ECO:0000256" key="2">
    <source>
        <dbReference type="ARBA" id="ARBA00006720"/>
    </source>
</evidence>
<name>A0AAE0TS78_9PEZI</name>
<comment type="caution">
    <text evidence="10">The sequence shown here is derived from an EMBL/GenBank/DDBJ whole genome shotgun (WGS) entry which is preliminary data.</text>
</comment>
<organism evidence="10 11">
    <name type="scientific">Lasiosphaeria ovina</name>
    <dbReference type="NCBI Taxonomy" id="92902"/>
    <lineage>
        <taxon>Eukaryota</taxon>
        <taxon>Fungi</taxon>
        <taxon>Dikarya</taxon>
        <taxon>Ascomycota</taxon>
        <taxon>Pezizomycotina</taxon>
        <taxon>Sordariomycetes</taxon>
        <taxon>Sordariomycetidae</taxon>
        <taxon>Sordariales</taxon>
        <taxon>Lasiosphaeriaceae</taxon>
        <taxon>Lasiosphaeria</taxon>
    </lineage>
</organism>
<protein>
    <recommendedName>
        <fullName evidence="8">Mitochondrial import inner membrane translocase subunit</fullName>
    </recommendedName>
</protein>
<dbReference type="Pfam" id="PF02953">
    <property type="entry name" value="zf-Tim10_DDP"/>
    <property type="match status" value="1"/>
</dbReference>
<evidence type="ECO:0000256" key="7">
    <source>
        <dbReference type="ARBA" id="ARBA00023186"/>
    </source>
</evidence>
<evidence type="ECO:0000259" key="9">
    <source>
        <dbReference type="Pfam" id="PF02953"/>
    </source>
</evidence>
<comment type="subunit">
    <text evidence="8">Heterohexamer.</text>
</comment>
<accession>A0AAE0TS78</accession>
<feature type="domain" description="Tim10-like" evidence="9">
    <location>
        <begin position="19"/>
        <end position="81"/>
    </location>
</feature>
<sequence length="87" mass="10023">MDSADLDKLNDKDKAELRQFITNEQQRTRLQAQTHTLTDTCWKKCVTGPIKSGSLDKTEQVCMASCVERFMDLNLLTTQLLTNKMRK</sequence>
<evidence type="ECO:0000256" key="1">
    <source>
        <dbReference type="ARBA" id="ARBA00004137"/>
    </source>
</evidence>
<evidence type="ECO:0000256" key="3">
    <source>
        <dbReference type="ARBA" id="ARBA00022792"/>
    </source>
</evidence>
<evidence type="ECO:0000256" key="5">
    <source>
        <dbReference type="ARBA" id="ARBA00023010"/>
    </source>
</evidence>
<dbReference type="SUPFAM" id="SSF144122">
    <property type="entry name" value="Tim10-like"/>
    <property type="match status" value="1"/>
</dbReference>
<dbReference type="Proteomes" id="UP001287356">
    <property type="component" value="Unassembled WGS sequence"/>
</dbReference>
<evidence type="ECO:0000256" key="4">
    <source>
        <dbReference type="ARBA" id="ARBA00022927"/>
    </source>
</evidence>
<dbReference type="AlphaFoldDB" id="A0AAE0TS78"/>
<dbReference type="GO" id="GO:0005743">
    <property type="term" value="C:mitochondrial inner membrane"/>
    <property type="evidence" value="ECO:0007669"/>
    <property type="project" value="UniProtKB-SubCell"/>
</dbReference>
<keyword evidence="4 8" id="KW-0653">Protein transport</keyword>
<comment type="similarity">
    <text evidence="2 8">Belongs to the small Tim family.</text>
</comment>
<keyword evidence="5 8" id="KW-0811">Translocation</keyword>
<keyword evidence="6 8" id="KW-1015">Disulfide bond</keyword>
<evidence type="ECO:0000313" key="10">
    <source>
        <dbReference type="EMBL" id="KAK3379596.1"/>
    </source>
</evidence>
<keyword evidence="8" id="KW-0496">Mitochondrion</keyword>
<keyword evidence="11" id="KW-1185">Reference proteome</keyword>
<evidence type="ECO:0000256" key="8">
    <source>
        <dbReference type="RuleBase" id="RU367043"/>
    </source>
</evidence>
<keyword evidence="3 8" id="KW-0999">Mitochondrion inner membrane</keyword>
<reference evidence="10" key="1">
    <citation type="journal article" date="2023" name="Mol. Phylogenet. Evol.">
        <title>Genome-scale phylogeny and comparative genomics of the fungal order Sordariales.</title>
        <authorList>
            <person name="Hensen N."/>
            <person name="Bonometti L."/>
            <person name="Westerberg I."/>
            <person name="Brannstrom I.O."/>
            <person name="Guillou S."/>
            <person name="Cros-Aarteil S."/>
            <person name="Calhoun S."/>
            <person name="Haridas S."/>
            <person name="Kuo A."/>
            <person name="Mondo S."/>
            <person name="Pangilinan J."/>
            <person name="Riley R."/>
            <person name="LaButti K."/>
            <person name="Andreopoulos B."/>
            <person name="Lipzen A."/>
            <person name="Chen C."/>
            <person name="Yan M."/>
            <person name="Daum C."/>
            <person name="Ng V."/>
            <person name="Clum A."/>
            <person name="Steindorff A."/>
            <person name="Ohm R.A."/>
            <person name="Martin F."/>
            <person name="Silar P."/>
            <person name="Natvig D.O."/>
            <person name="Lalanne C."/>
            <person name="Gautier V."/>
            <person name="Ament-Velasquez S.L."/>
            <person name="Kruys A."/>
            <person name="Hutchinson M.I."/>
            <person name="Powell A.J."/>
            <person name="Barry K."/>
            <person name="Miller A.N."/>
            <person name="Grigoriev I.V."/>
            <person name="Debuchy R."/>
            <person name="Gladieux P."/>
            <person name="Hiltunen Thoren M."/>
            <person name="Johannesson H."/>
        </authorList>
    </citation>
    <scope>NUCLEOTIDE SEQUENCE</scope>
    <source>
        <strain evidence="10">CBS 958.72</strain>
    </source>
</reference>
<dbReference type="EMBL" id="JAULSN010000002">
    <property type="protein sequence ID" value="KAK3379596.1"/>
    <property type="molecule type" value="Genomic_DNA"/>
</dbReference>
<keyword evidence="7 8" id="KW-0143">Chaperone</keyword>
<keyword evidence="3 8" id="KW-0472">Membrane</keyword>
<proteinExistence type="inferred from homology"/>
<dbReference type="InterPro" id="IPR004217">
    <property type="entry name" value="Tim10-like"/>
</dbReference>